<dbReference type="InterPro" id="IPR045266">
    <property type="entry name" value="DOH_DOMON"/>
</dbReference>
<keyword evidence="2" id="KW-1185">Reference proteome</keyword>
<proteinExistence type="predicted"/>
<dbReference type="AlphaFoldDB" id="A0ABD1DVC8"/>
<dbReference type="PANTHER" id="PTHR46901">
    <property type="entry name" value="GH04942P"/>
    <property type="match status" value="1"/>
</dbReference>
<accession>A0ABD1DVC8</accession>
<organism evidence="1 2">
    <name type="scientific">Culex pipiens pipiens</name>
    <name type="common">Northern house mosquito</name>
    <dbReference type="NCBI Taxonomy" id="38569"/>
    <lineage>
        <taxon>Eukaryota</taxon>
        <taxon>Metazoa</taxon>
        <taxon>Ecdysozoa</taxon>
        <taxon>Arthropoda</taxon>
        <taxon>Hexapoda</taxon>
        <taxon>Insecta</taxon>
        <taxon>Pterygota</taxon>
        <taxon>Neoptera</taxon>
        <taxon>Endopterygota</taxon>
        <taxon>Diptera</taxon>
        <taxon>Nematocera</taxon>
        <taxon>Culicoidea</taxon>
        <taxon>Culicidae</taxon>
        <taxon>Culicinae</taxon>
        <taxon>Culicini</taxon>
        <taxon>Culex</taxon>
        <taxon>Culex</taxon>
    </lineage>
</organism>
<dbReference type="EMBL" id="JBEHCU010001631">
    <property type="protein sequence ID" value="KAL1403408.1"/>
    <property type="molecule type" value="Genomic_DNA"/>
</dbReference>
<reference evidence="1 2" key="1">
    <citation type="submission" date="2024-05" db="EMBL/GenBank/DDBJ databases">
        <title>Culex pipiens pipiens assembly and annotation.</title>
        <authorList>
            <person name="Alout H."/>
            <person name="Durand T."/>
        </authorList>
    </citation>
    <scope>NUCLEOTIDE SEQUENCE [LARGE SCALE GENOMIC DNA]</scope>
    <source>
        <strain evidence="1">HA-2024</strain>
        <tissue evidence="1">Whole body</tissue>
    </source>
</reference>
<evidence type="ECO:0000313" key="1">
    <source>
        <dbReference type="EMBL" id="KAL1403408.1"/>
    </source>
</evidence>
<comment type="caution">
    <text evidence="1">The sequence shown here is derived from an EMBL/GenBank/DDBJ whole genome shotgun (WGS) entry which is preliminary data.</text>
</comment>
<dbReference type="PANTHER" id="PTHR46901:SF2">
    <property type="entry name" value="GH04942P"/>
    <property type="match status" value="1"/>
</dbReference>
<evidence type="ECO:0000313" key="2">
    <source>
        <dbReference type="Proteomes" id="UP001562425"/>
    </source>
</evidence>
<protein>
    <submittedName>
        <fullName evidence="1">Uncharacterized protein</fullName>
    </submittedName>
</protein>
<name>A0ABD1DVC8_CULPP</name>
<gene>
    <name evidence="1" type="ORF">pipiens_019377</name>
</gene>
<sequence length="91" mass="10501">MDCTDIVIGTAREETYRVCDYYTRDRFTPRGVHLLEDKSDLTATGGFEVDGTYAKVRLDAARCRVFEIQQLVQNYRKSQRKRAVSLTMSLT</sequence>
<dbReference type="CDD" id="cd09631">
    <property type="entry name" value="DOMON_DOH"/>
    <property type="match status" value="1"/>
</dbReference>
<dbReference type="Proteomes" id="UP001562425">
    <property type="component" value="Unassembled WGS sequence"/>
</dbReference>